<keyword evidence="3" id="KW-1185">Reference proteome</keyword>
<evidence type="ECO:0000313" key="2">
    <source>
        <dbReference type="EMBL" id="MFD1985590.1"/>
    </source>
</evidence>
<comment type="caution">
    <text evidence="2">The sequence shown here is derived from an EMBL/GenBank/DDBJ whole genome shotgun (WGS) entry which is preliminary data.</text>
</comment>
<dbReference type="RefSeq" id="WP_379101995.1">
    <property type="nucleotide sequence ID" value="NZ_JBHUGZ010000016.1"/>
</dbReference>
<reference evidence="3" key="1">
    <citation type="journal article" date="2019" name="Int. J. Syst. Evol. Microbiol.">
        <title>The Global Catalogue of Microorganisms (GCM) 10K type strain sequencing project: providing services to taxonomists for standard genome sequencing and annotation.</title>
        <authorList>
            <consortium name="The Broad Institute Genomics Platform"/>
            <consortium name="The Broad Institute Genome Sequencing Center for Infectious Disease"/>
            <person name="Wu L."/>
            <person name="Ma J."/>
        </authorList>
    </citation>
    <scope>NUCLEOTIDE SEQUENCE [LARGE SCALE GENOMIC DNA]</scope>
    <source>
        <strain evidence="3">CGMCC 1.16225</strain>
    </source>
</reference>
<dbReference type="Proteomes" id="UP001597405">
    <property type="component" value="Unassembled WGS sequence"/>
</dbReference>
<organism evidence="2 3">
    <name type="scientific">Mesorhizobium newzealandense</name>
    <dbReference type="NCBI Taxonomy" id="1300302"/>
    <lineage>
        <taxon>Bacteria</taxon>
        <taxon>Pseudomonadati</taxon>
        <taxon>Pseudomonadota</taxon>
        <taxon>Alphaproteobacteria</taxon>
        <taxon>Hyphomicrobiales</taxon>
        <taxon>Phyllobacteriaceae</taxon>
        <taxon>Mesorhizobium</taxon>
    </lineage>
</organism>
<feature type="region of interest" description="Disordered" evidence="1">
    <location>
        <begin position="157"/>
        <end position="179"/>
    </location>
</feature>
<accession>A0ABW4UGR7</accession>
<gene>
    <name evidence="2" type="ORF">ACFSOZ_24385</name>
</gene>
<sequence>MMGIVNLTDLEKQSLQAIDVHEMDRLIEKAIQEENALVLNGLPLHSCGEYVRTELYRFEQALRELRAAKSNKKREEALYRVQRAREPLSGSVYGMKHRMAEDEKEAELFRVNDHVFHPHSFFDRTLEVRVSYEWRRSKDDEEWKYGAITFTHEVLPQRPRYPQTAPKKKPSASKQRQDLERELADTWERMMEKALYAVRDYFREGRDGSLIPESFKAKPDPYGGYLNNSSLRFWE</sequence>
<proteinExistence type="predicted"/>
<protein>
    <submittedName>
        <fullName evidence="2">Uncharacterized protein</fullName>
    </submittedName>
</protein>
<evidence type="ECO:0000256" key="1">
    <source>
        <dbReference type="SAM" id="MobiDB-lite"/>
    </source>
</evidence>
<name>A0ABW4UGR7_9HYPH</name>
<evidence type="ECO:0000313" key="3">
    <source>
        <dbReference type="Proteomes" id="UP001597405"/>
    </source>
</evidence>
<dbReference type="EMBL" id="JBHUGZ010000016">
    <property type="protein sequence ID" value="MFD1985590.1"/>
    <property type="molecule type" value="Genomic_DNA"/>
</dbReference>